<comment type="subcellular location">
    <subcellularLocation>
        <location evidence="1">Cytoplasm</location>
    </subcellularLocation>
</comment>
<keyword evidence="1" id="KW-0240">DNA-directed RNA polymerase</keyword>
<comment type="subunit">
    <text evidence="1">Part of the RNA polymerase complex. Forms a stalk with Rpo7 that extends from the main structure.</text>
</comment>
<dbReference type="RefSeq" id="WP_015324136.1">
    <property type="nucleotide sequence ID" value="NC_019977.1"/>
</dbReference>
<dbReference type="Gene3D" id="1.10.150.80">
    <property type="entry name" value="HRDC domain"/>
    <property type="match status" value="1"/>
</dbReference>
<dbReference type="GO" id="GO:0000166">
    <property type="term" value="F:nucleotide binding"/>
    <property type="evidence" value="ECO:0007669"/>
    <property type="project" value="InterPro"/>
</dbReference>
<protein>
    <recommendedName>
        <fullName evidence="1">DNA-directed RNA polymerase subunit Rpo4</fullName>
        <ecNumber evidence="1">2.7.7.6</ecNumber>
    </recommendedName>
    <alternativeName>
        <fullName evidence="1">DNA-directed RNA polymerase subunit F</fullName>
    </alternativeName>
</protein>
<gene>
    <name evidence="1" type="primary">rpo4</name>
    <name evidence="1" type="synonym">rpoF</name>
    <name evidence="2" type="ordered locus">Metho_0718</name>
</gene>
<evidence type="ECO:0000256" key="1">
    <source>
        <dbReference type="HAMAP-Rule" id="MF_00864"/>
    </source>
</evidence>
<dbReference type="InterPro" id="IPR005574">
    <property type="entry name" value="Rpb4/RPC9"/>
</dbReference>
<dbReference type="STRING" id="867904.Metho_0718"/>
<dbReference type="GO" id="GO:0003899">
    <property type="term" value="F:DNA-directed RNA polymerase activity"/>
    <property type="evidence" value="ECO:0007669"/>
    <property type="project" value="UniProtKB-UniRule"/>
</dbReference>
<evidence type="ECO:0000313" key="3">
    <source>
        <dbReference type="Proteomes" id="UP000010866"/>
    </source>
</evidence>
<dbReference type="SUPFAM" id="SSF47819">
    <property type="entry name" value="HRDC-like"/>
    <property type="match status" value="1"/>
</dbReference>
<dbReference type="InterPro" id="IPR010997">
    <property type="entry name" value="HRDC-like_sf"/>
</dbReference>
<dbReference type="PIRSF" id="PIRSF005053">
    <property type="entry name" value="RNA_pol_F_arch"/>
    <property type="match status" value="1"/>
</dbReference>
<dbReference type="GO" id="GO:0006352">
    <property type="term" value="P:DNA-templated transcription initiation"/>
    <property type="evidence" value="ECO:0007669"/>
    <property type="project" value="InterPro"/>
</dbReference>
<dbReference type="GO" id="GO:0005737">
    <property type="term" value="C:cytoplasm"/>
    <property type="evidence" value="ECO:0007669"/>
    <property type="project" value="UniProtKB-SubCell"/>
</dbReference>
<dbReference type="OrthoDB" id="25158at2157"/>
<dbReference type="HOGENOM" id="CLU_165892_0_0_2"/>
<comment type="function">
    <text evidence="1">DNA-dependent RNA polymerase (RNAP) catalyzes the transcription of DNA into RNA using the four ribonucleoside triphosphates as substrates. This subunit is less well bound than the others.</text>
</comment>
<dbReference type="PANTHER" id="PTHR39646:SF1">
    <property type="entry name" value="DNA-DIRECTED RNA POLYMERASE SUBUNIT RPO4"/>
    <property type="match status" value="1"/>
</dbReference>
<keyword evidence="3" id="KW-1185">Reference proteome</keyword>
<dbReference type="InterPro" id="IPR044876">
    <property type="entry name" value="HRDC_dom_sf"/>
</dbReference>
<dbReference type="NCBIfam" id="NF011552">
    <property type="entry name" value="PRK14981.1-4"/>
    <property type="match status" value="1"/>
</dbReference>
<dbReference type="AlphaFoldDB" id="L0KY11"/>
<dbReference type="HAMAP" id="MF_00864">
    <property type="entry name" value="RNApol_arch_Rpo4"/>
    <property type="match status" value="1"/>
</dbReference>
<proteinExistence type="inferred from homology"/>
<keyword evidence="1" id="KW-0804">Transcription</keyword>
<dbReference type="InterPro" id="IPR010924">
    <property type="entry name" value="Rpo4"/>
</dbReference>
<dbReference type="PANTHER" id="PTHR39646">
    <property type="entry name" value="RNA POLYMERASE RPB4"/>
    <property type="match status" value="1"/>
</dbReference>
<accession>L0KY11</accession>
<name>L0KY11_METHD</name>
<organism evidence="2 3">
    <name type="scientific">Methanomethylovorans hollandica (strain DSM 15978 / NBRC 107637 / DMS1)</name>
    <dbReference type="NCBI Taxonomy" id="867904"/>
    <lineage>
        <taxon>Archaea</taxon>
        <taxon>Methanobacteriati</taxon>
        <taxon>Methanobacteriota</taxon>
        <taxon>Stenosarchaea group</taxon>
        <taxon>Methanomicrobia</taxon>
        <taxon>Methanosarcinales</taxon>
        <taxon>Methanosarcinaceae</taxon>
        <taxon>Methanomethylovorans</taxon>
    </lineage>
</organism>
<evidence type="ECO:0000313" key="2">
    <source>
        <dbReference type="EMBL" id="AGB48968.1"/>
    </source>
</evidence>
<dbReference type="GO" id="GO:0000428">
    <property type="term" value="C:DNA-directed RNA polymerase complex"/>
    <property type="evidence" value="ECO:0007669"/>
    <property type="project" value="UniProtKB-KW"/>
</dbReference>
<dbReference type="Pfam" id="PF03874">
    <property type="entry name" value="RNA_pol_Rpb4"/>
    <property type="match status" value="1"/>
</dbReference>
<dbReference type="Gene3D" id="6.10.140.10">
    <property type="match status" value="1"/>
</dbReference>
<dbReference type="GeneID" id="14407931"/>
<dbReference type="EC" id="2.7.7.6" evidence="1"/>
<comment type="catalytic activity">
    <reaction evidence="1">
        <text>RNA(n) + a ribonucleoside 5'-triphosphate = RNA(n+1) + diphosphate</text>
        <dbReference type="Rhea" id="RHEA:21248"/>
        <dbReference type="Rhea" id="RHEA-COMP:14527"/>
        <dbReference type="Rhea" id="RHEA-COMP:17342"/>
        <dbReference type="ChEBI" id="CHEBI:33019"/>
        <dbReference type="ChEBI" id="CHEBI:61557"/>
        <dbReference type="ChEBI" id="CHEBI:140395"/>
        <dbReference type="EC" id="2.7.7.6"/>
    </reaction>
</comment>
<reference evidence="3" key="1">
    <citation type="submission" date="2012-02" db="EMBL/GenBank/DDBJ databases">
        <title>Complete sequence of chromosome of Methanomethylovorans hollandica DSM 15978.</title>
        <authorList>
            <person name="Lucas S."/>
            <person name="Copeland A."/>
            <person name="Lapidus A."/>
            <person name="Glavina del Rio T."/>
            <person name="Dalin E."/>
            <person name="Tice H."/>
            <person name="Bruce D."/>
            <person name="Goodwin L."/>
            <person name="Pitluck S."/>
            <person name="Peters L."/>
            <person name="Mikhailova N."/>
            <person name="Held B."/>
            <person name="Kyrpides N."/>
            <person name="Mavromatis K."/>
            <person name="Ivanova N."/>
            <person name="Brettin T."/>
            <person name="Detter J.C."/>
            <person name="Han C."/>
            <person name="Larimer F."/>
            <person name="Land M."/>
            <person name="Hauser L."/>
            <person name="Markowitz V."/>
            <person name="Cheng J.-F."/>
            <person name="Hugenholtz P."/>
            <person name="Woyke T."/>
            <person name="Wu D."/>
            <person name="Spring S."/>
            <person name="Schroeder M."/>
            <person name="Brambilla E."/>
            <person name="Klenk H.-P."/>
            <person name="Eisen J.A."/>
        </authorList>
    </citation>
    <scope>NUCLEOTIDE SEQUENCE [LARGE SCALE GENOMIC DNA]</scope>
    <source>
        <strain evidence="3">DSM 15978 / NBRC 107637 / DMS1</strain>
    </source>
</reference>
<keyword evidence="1" id="KW-0548">Nucleotidyltransferase</keyword>
<dbReference type="Proteomes" id="UP000010866">
    <property type="component" value="Chromosome"/>
</dbReference>
<keyword evidence="1" id="KW-0963">Cytoplasm</keyword>
<dbReference type="EMBL" id="CP003362">
    <property type="protein sequence ID" value="AGB48968.1"/>
    <property type="molecule type" value="Genomic_DNA"/>
</dbReference>
<keyword evidence="1" id="KW-0808">Transferase</keyword>
<comment type="similarity">
    <text evidence="1">Belongs to the eukaryotic RPB4 RNA polymerase subunit family.</text>
</comment>
<dbReference type="KEGG" id="mhz:Metho_0718"/>
<sequence length="117" mass="13763">MIVKNILSEELLTISEVREMLNEIMEDRLSNGEELRYELRKAINHAEMFSRMSAQRSRELVNKLMELEKMKPEIAVRIADISPRTRDELRTLYAKERYTLSESELDSMLDLVSEAVE</sequence>